<evidence type="ECO:0000313" key="5">
    <source>
        <dbReference type="Proteomes" id="UP000076321"/>
    </source>
</evidence>
<protein>
    <submittedName>
        <fullName evidence="4">Type IV secretion protein Rhs</fullName>
    </submittedName>
</protein>
<feature type="region of interest" description="Disordered" evidence="1">
    <location>
        <begin position="1002"/>
        <end position="1023"/>
    </location>
</feature>
<dbReference type="InterPro" id="IPR050708">
    <property type="entry name" value="T6SS_VgrG/RHS"/>
</dbReference>
<reference evidence="4 5" key="1">
    <citation type="submission" date="2015-12" db="EMBL/GenBank/DDBJ databases">
        <title>Amycolatopsis regifaucium genome sequencing and assembly.</title>
        <authorList>
            <person name="Mayilraj S."/>
        </authorList>
    </citation>
    <scope>NUCLEOTIDE SEQUENCE [LARGE SCALE GENOMIC DNA]</scope>
    <source>
        <strain evidence="4 5">GY080</strain>
    </source>
</reference>
<dbReference type="InterPro" id="IPR031325">
    <property type="entry name" value="RHS_repeat"/>
</dbReference>
<keyword evidence="2" id="KW-0812">Transmembrane</keyword>
<feature type="compositionally biased region" description="Basic residues" evidence="1">
    <location>
        <begin position="1007"/>
        <end position="1023"/>
    </location>
</feature>
<comment type="caution">
    <text evidence="4">The sequence shown here is derived from an EMBL/GenBank/DDBJ whole genome shotgun (WGS) entry which is preliminary data.</text>
</comment>
<dbReference type="PANTHER" id="PTHR32305:SF15">
    <property type="entry name" value="PROTEIN RHSA-RELATED"/>
    <property type="match status" value="1"/>
</dbReference>
<keyword evidence="2" id="KW-1133">Transmembrane helix</keyword>
<dbReference type="Proteomes" id="UP000076321">
    <property type="component" value="Unassembled WGS sequence"/>
</dbReference>
<dbReference type="InterPro" id="IPR006530">
    <property type="entry name" value="YD"/>
</dbReference>
<dbReference type="EMBL" id="LQCI01000041">
    <property type="protein sequence ID" value="KZB80888.1"/>
    <property type="molecule type" value="Genomic_DNA"/>
</dbReference>
<dbReference type="AlphaFoldDB" id="A0A154M8D2"/>
<keyword evidence="2" id="KW-0472">Membrane</keyword>
<evidence type="ECO:0000256" key="1">
    <source>
        <dbReference type="SAM" id="MobiDB-lite"/>
    </source>
</evidence>
<evidence type="ECO:0000313" key="4">
    <source>
        <dbReference type="EMBL" id="KZB80888.1"/>
    </source>
</evidence>
<feature type="region of interest" description="Disordered" evidence="1">
    <location>
        <begin position="936"/>
        <end position="963"/>
    </location>
</feature>
<evidence type="ECO:0000256" key="2">
    <source>
        <dbReference type="SAM" id="Phobius"/>
    </source>
</evidence>
<keyword evidence="3" id="KW-0732">Signal</keyword>
<dbReference type="Gene3D" id="2.180.10.10">
    <property type="entry name" value="RHS repeat-associated core"/>
    <property type="match status" value="2"/>
</dbReference>
<feature type="signal peptide" evidence="3">
    <location>
        <begin position="1"/>
        <end position="20"/>
    </location>
</feature>
<dbReference type="Pfam" id="PF05593">
    <property type="entry name" value="RHS_repeat"/>
    <property type="match status" value="5"/>
</dbReference>
<gene>
    <name evidence="4" type="ORF">AVL48_37855</name>
</gene>
<organism evidence="4 5">
    <name type="scientific">Amycolatopsis regifaucium</name>
    <dbReference type="NCBI Taxonomy" id="546365"/>
    <lineage>
        <taxon>Bacteria</taxon>
        <taxon>Bacillati</taxon>
        <taxon>Actinomycetota</taxon>
        <taxon>Actinomycetes</taxon>
        <taxon>Pseudonocardiales</taxon>
        <taxon>Pseudonocardiaceae</taxon>
        <taxon>Amycolatopsis</taxon>
    </lineage>
</organism>
<feature type="chain" id="PRO_5007597561" evidence="3">
    <location>
        <begin position="21"/>
        <end position="1023"/>
    </location>
</feature>
<accession>A0A154M8D2</accession>
<dbReference type="InterPro" id="IPR022385">
    <property type="entry name" value="Rhs_assc_core"/>
</dbReference>
<name>A0A154M8D2_9PSEU</name>
<feature type="compositionally biased region" description="Polar residues" evidence="1">
    <location>
        <begin position="936"/>
        <end position="945"/>
    </location>
</feature>
<feature type="transmembrane region" description="Helical" evidence="2">
    <location>
        <begin position="973"/>
        <end position="997"/>
    </location>
</feature>
<evidence type="ECO:0000256" key="3">
    <source>
        <dbReference type="SAM" id="SignalP"/>
    </source>
</evidence>
<dbReference type="RefSeq" id="WP_063054160.1">
    <property type="nucleotide sequence ID" value="NZ_LQCI01000041.1"/>
</dbReference>
<proteinExistence type="predicted"/>
<dbReference type="NCBIfam" id="TIGR01643">
    <property type="entry name" value="YD_repeat_2x"/>
    <property type="match status" value="2"/>
</dbReference>
<sequence>MATAGVLLAVVPVAASPAVAGEVSGGVPLPVTWTPPAQVNRTPTGVPADQVIERPAEARPGAGPSTMSVTCATFARLGTQPWFPMDRYPISDGTELQVNRANGNAVITDRALTVKGTGLDLSVNAVYNSRGIGGAFGKQWTVSSGPDVQLDVRIGSVIVQDPTGYCSEYMQNPDGSYATPIGAHATLVKLADGKYTLSQHSSGETWSFTGAGRLISQADRNGHSLTYRYNATDGTLASITDTQGRVTTATTNADGRISAITDPSGLVAGGYAYTQPGPGGRLASITNRGGGKTTFTQDEMGLVTSVTPPAGGTYTLTYDTGGRVTQVKAPNSDGVPSVTDYAYGDTTTTVTDPNRHKTTYTIDDKQRQTKATDALGHTRAQSWSANGDVASVTDGMNNSVTYDYDSLNNLKGGKLPTSATASVGYTDTAHPHLPTQVSDFSGTKVTKSYDSNGNVKTVRSDGLGADVAKYTYTATGLVATKANGNGNITRYGYDNAGNLTTVTPPAPLKPTAYTYDSLSRVASVTDGNGVRLNYGYDKLDHIVAVSTADGTGLAAYGFDGIGNRTSARTAHAEFTSTYNRQLLTRVTRTAGGSSQAAIYSHDRAGNVTGVEDPSGRTLYGYDAADQLTSLTDQAGKVTGYGYDNAGNRTSASLPGGSTQTIEVDASGRQKAITVKNPGGGVVFSSSYRYTRADGTDTGQIQSRTDSTGTAVNTYDGFGRLTKAGTRGYAYDLAGNLTSGDGRTYTVNTANQMTKVDTTTADYDGAGNLSTTTPGGQARYSPTNQLTSITSGTNTLFTASYDTLDQTQPDTITETTGGTTTSHAFTRTALGVSRTVVNGATTTYTHDTDGKLTAVTDTTGKHHNAITDYQGSVLALVNDTGTVTARYDYTPYGTAAATNLAGSGADANRIRWIGTYQLASGISLTGSRHYNPVYSRFTQPDPTGQEENAYAYTQGDPLNRSDPSGAASALNGCAGAVVGVALLGVALLGGGIGLVAAFHRSGHSGGRAGRHGPRRWCCRRPHHR</sequence>
<dbReference type="NCBIfam" id="TIGR03696">
    <property type="entry name" value="Rhs_assc_core"/>
    <property type="match status" value="1"/>
</dbReference>
<dbReference type="PANTHER" id="PTHR32305">
    <property type="match status" value="1"/>
</dbReference>